<feature type="compositionally biased region" description="Basic and acidic residues" evidence="1">
    <location>
        <begin position="68"/>
        <end position="80"/>
    </location>
</feature>
<proteinExistence type="predicted"/>
<feature type="region of interest" description="Disordered" evidence="1">
    <location>
        <begin position="25"/>
        <end position="80"/>
    </location>
</feature>
<dbReference type="AlphaFoldDB" id="A0A0C3K454"/>
<organism evidence="2 3">
    <name type="scientific">Tulasnella calospora MUT 4182</name>
    <dbReference type="NCBI Taxonomy" id="1051891"/>
    <lineage>
        <taxon>Eukaryota</taxon>
        <taxon>Fungi</taxon>
        <taxon>Dikarya</taxon>
        <taxon>Basidiomycota</taxon>
        <taxon>Agaricomycotina</taxon>
        <taxon>Agaricomycetes</taxon>
        <taxon>Cantharellales</taxon>
        <taxon>Tulasnellaceae</taxon>
        <taxon>Tulasnella</taxon>
    </lineage>
</organism>
<evidence type="ECO:0000256" key="1">
    <source>
        <dbReference type="SAM" id="MobiDB-lite"/>
    </source>
</evidence>
<evidence type="ECO:0000313" key="2">
    <source>
        <dbReference type="EMBL" id="KIO16218.1"/>
    </source>
</evidence>
<dbReference type="Proteomes" id="UP000054248">
    <property type="component" value="Unassembled WGS sequence"/>
</dbReference>
<reference evidence="2 3" key="1">
    <citation type="submission" date="2014-04" db="EMBL/GenBank/DDBJ databases">
        <authorList>
            <consortium name="DOE Joint Genome Institute"/>
            <person name="Kuo A."/>
            <person name="Girlanda M."/>
            <person name="Perotto S."/>
            <person name="Kohler A."/>
            <person name="Nagy L.G."/>
            <person name="Floudas D."/>
            <person name="Copeland A."/>
            <person name="Barry K.W."/>
            <person name="Cichocki N."/>
            <person name="Veneault-Fourrey C."/>
            <person name="LaButti K."/>
            <person name="Lindquist E.A."/>
            <person name="Lipzen A."/>
            <person name="Lundell T."/>
            <person name="Morin E."/>
            <person name="Murat C."/>
            <person name="Sun H."/>
            <person name="Tunlid A."/>
            <person name="Henrissat B."/>
            <person name="Grigoriev I.V."/>
            <person name="Hibbett D.S."/>
            <person name="Martin F."/>
            <person name="Nordberg H.P."/>
            <person name="Cantor M.N."/>
            <person name="Hua S.X."/>
        </authorList>
    </citation>
    <scope>NUCLEOTIDE SEQUENCE [LARGE SCALE GENOMIC DNA]</scope>
    <source>
        <strain evidence="2 3">MUT 4182</strain>
    </source>
</reference>
<dbReference type="EMBL" id="KN823631">
    <property type="protein sequence ID" value="KIO16218.1"/>
    <property type="molecule type" value="Genomic_DNA"/>
</dbReference>
<dbReference type="HOGENOM" id="CLU_2591549_0_0_1"/>
<protein>
    <submittedName>
        <fullName evidence="2">Uncharacterized protein</fullName>
    </submittedName>
</protein>
<name>A0A0C3K454_9AGAM</name>
<gene>
    <name evidence="2" type="ORF">M407DRAFT_34134</name>
</gene>
<accession>A0A0C3K454</accession>
<sequence>MVPSLLSNAASLGPSLRRWLNRISSPAENLPTPKPDIESSAGSMQGVRVNAAGETIPGKGSSPENLESEEKRVQAHSPER</sequence>
<reference evidence="3" key="2">
    <citation type="submission" date="2015-01" db="EMBL/GenBank/DDBJ databases">
        <title>Evolutionary Origins and Diversification of the Mycorrhizal Mutualists.</title>
        <authorList>
            <consortium name="DOE Joint Genome Institute"/>
            <consortium name="Mycorrhizal Genomics Consortium"/>
            <person name="Kohler A."/>
            <person name="Kuo A."/>
            <person name="Nagy L.G."/>
            <person name="Floudas D."/>
            <person name="Copeland A."/>
            <person name="Barry K.W."/>
            <person name="Cichocki N."/>
            <person name="Veneault-Fourrey C."/>
            <person name="LaButti K."/>
            <person name="Lindquist E.A."/>
            <person name="Lipzen A."/>
            <person name="Lundell T."/>
            <person name="Morin E."/>
            <person name="Murat C."/>
            <person name="Riley R."/>
            <person name="Ohm R."/>
            <person name="Sun H."/>
            <person name="Tunlid A."/>
            <person name="Henrissat B."/>
            <person name="Grigoriev I.V."/>
            <person name="Hibbett D.S."/>
            <person name="Martin F."/>
        </authorList>
    </citation>
    <scope>NUCLEOTIDE SEQUENCE [LARGE SCALE GENOMIC DNA]</scope>
    <source>
        <strain evidence="3">MUT 4182</strain>
    </source>
</reference>
<evidence type="ECO:0000313" key="3">
    <source>
        <dbReference type="Proteomes" id="UP000054248"/>
    </source>
</evidence>
<keyword evidence="3" id="KW-1185">Reference proteome</keyword>